<name>A0A1F8B7K1_9BACT</name>
<dbReference type="EMBL" id="MGHA01000033">
    <property type="protein sequence ID" value="OGM59338.1"/>
    <property type="molecule type" value="Genomic_DNA"/>
</dbReference>
<evidence type="ECO:0000313" key="9">
    <source>
        <dbReference type="Proteomes" id="UP000177501"/>
    </source>
</evidence>
<keyword evidence="7" id="KW-0862">Zinc</keyword>
<evidence type="ECO:0000256" key="1">
    <source>
        <dbReference type="ARBA" id="ARBA00001947"/>
    </source>
</evidence>
<dbReference type="GO" id="GO:0046872">
    <property type="term" value="F:metal ion binding"/>
    <property type="evidence" value="ECO:0007669"/>
    <property type="project" value="UniProtKB-KW"/>
</dbReference>
<protein>
    <recommendedName>
        <fullName evidence="10">rRNA maturation RNase YbeY</fullName>
    </recommendedName>
</protein>
<evidence type="ECO:0000256" key="3">
    <source>
        <dbReference type="ARBA" id="ARBA00022722"/>
    </source>
</evidence>
<sequence>MIKIYVTKQSNYPVSALKLKEKLKNFLLQKGIKSDALVEISLVGEAQMNELAREHNLDGGEIHNVFSFPASELRGEFVYPPDGIIRLGEIVICYPKVFEVAKSEGIKIDDKVYELVEHGAKHLLGEHHDI</sequence>
<accession>A0A1F8B7K1</accession>
<comment type="similarity">
    <text evidence="2">Belongs to the endoribonuclease YbeY family.</text>
</comment>
<comment type="caution">
    <text evidence="8">The sequence shown here is derived from an EMBL/GenBank/DDBJ whole genome shotgun (WGS) entry which is preliminary data.</text>
</comment>
<evidence type="ECO:0000256" key="2">
    <source>
        <dbReference type="ARBA" id="ARBA00010875"/>
    </source>
</evidence>
<organism evidence="8 9">
    <name type="scientific">Candidatus Woesebacteria bacterium RIFCSPLOWO2_01_FULL_37_19</name>
    <dbReference type="NCBI Taxonomy" id="1802514"/>
    <lineage>
        <taxon>Bacteria</taxon>
        <taxon>Candidatus Woeseibacteriota</taxon>
    </lineage>
</organism>
<keyword evidence="4" id="KW-0479">Metal-binding</keyword>
<keyword evidence="5" id="KW-0255">Endonuclease</keyword>
<dbReference type="InterPro" id="IPR002036">
    <property type="entry name" value="YbeY"/>
</dbReference>
<dbReference type="NCBIfam" id="TIGR00043">
    <property type="entry name" value="rRNA maturation RNase YbeY"/>
    <property type="match status" value="1"/>
</dbReference>
<dbReference type="GO" id="GO:0004519">
    <property type="term" value="F:endonuclease activity"/>
    <property type="evidence" value="ECO:0007669"/>
    <property type="project" value="UniProtKB-KW"/>
</dbReference>
<proteinExistence type="inferred from homology"/>
<gene>
    <name evidence="8" type="ORF">A2955_00380</name>
</gene>
<dbReference type="SUPFAM" id="SSF55486">
    <property type="entry name" value="Metalloproteases ('zincins'), catalytic domain"/>
    <property type="match status" value="1"/>
</dbReference>
<evidence type="ECO:0000256" key="6">
    <source>
        <dbReference type="ARBA" id="ARBA00022801"/>
    </source>
</evidence>
<dbReference type="Proteomes" id="UP000177501">
    <property type="component" value="Unassembled WGS sequence"/>
</dbReference>
<evidence type="ECO:0000313" key="8">
    <source>
        <dbReference type="EMBL" id="OGM59338.1"/>
    </source>
</evidence>
<evidence type="ECO:0008006" key="10">
    <source>
        <dbReference type="Google" id="ProtNLM"/>
    </source>
</evidence>
<evidence type="ECO:0000256" key="7">
    <source>
        <dbReference type="ARBA" id="ARBA00022833"/>
    </source>
</evidence>
<dbReference type="GO" id="GO:0006364">
    <property type="term" value="P:rRNA processing"/>
    <property type="evidence" value="ECO:0007669"/>
    <property type="project" value="InterPro"/>
</dbReference>
<dbReference type="InterPro" id="IPR023091">
    <property type="entry name" value="MetalPrtase_cat_dom_sf_prd"/>
</dbReference>
<dbReference type="GO" id="GO:0004222">
    <property type="term" value="F:metalloendopeptidase activity"/>
    <property type="evidence" value="ECO:0007669"/>
    <property type="project" value="InterPro"/>
</dbReference>
<evidence type="ECO:0000256" key="4">
    <source>
        <dbReference type="ARBA" id="ARBA00022723"/>
    </source>
</evidence>
<dbReference type="Gene3D" id="3.40.390.30">
    <property type="entry name" value="Metalloproteases ('zincins'), catalytic domain"/>
    <property type="match status" value="1"/>
</dbReference>
<keyword evidence="6" id="KW-0378">Hydrolase</keyword>
<keyword evidence="3" id="KW-0540">Nuclease</keyword>
<reference evidence="8 9" key="1">
    <citation type="journal article" date="2016" name="Nat. Commun.">
        <title>Thousands of microbial genomes shed light on interconnected biogeochemical processes in an aquifer system.</title>
        <authorList>
            <person name="Anantharaman K."/>
            <person name="Brown C.T."/>
            <person name="Hug L.A."/>
            <person name="Sharon I."/>
            <person name="Castelle C.J."/>
            <person name="Probst A.J."/>
            <person name="Thomas B.C."/>
            <person name="Singh A."/>
            <person name="Wilkins M.J."/>
            <person name="Karaoz U."/>
            <person name="Brodie E.L."/>
            <person name="Williams K.H."/>
            <person name="Hubbard S.S."/>
            <person name="Banfield J.F."/>
        </authorList>
    </citation>
    <scope>NUCLEOTIDE SEQUENCE [LARGE SCALE GENOMIC DNA]</scope>
</reference>
<dbReference type="STRING" id="1802514.A2955_00380"/>
<comment type="cofactor">
    <cofactor evidence="1">
        <name>Zn(2+)</name>
        <dbReference type="ChEBI" id="CHEBI:29105"/>
    </cofactor>
</comment>
<dbReference type="Pfam" id="PF02130">
    <property type="entry name" value="YbeY"/>
    <property type="match status" value="1"/>
</dbReference>
<evidence type="ECO:0000256" key="5">
    <source>
        <dbReference type="ARBA" id="ARBA00022759"/>
    </source>
</evidence>
<dbReference type="AlphaFoldDB" id="A0A1F8B7K1"/>